<comment type="similarity">
    <text evidence="1">Belongs to the short-chain dehydrogenases/reductases (SDR) family.</text>
</comment>
<proteinExistence type="inferred from homology"/>
<dbReference type="PANTHER" id="PTHR43157">
    <property type="entry name" value="PHOSPHATIDYLINOSITOL-GLYCAN BIOSYNTHESIS CLASS F PROTEIN-RELATED"/>
    <property type="match status" value="1"/>
</dbReference>
<reference evidence="3 4" key="1">
    <citation type="submission" date="2015-01" db="EMBL/GenBank/DDBJ databases">
        <title>The Genome Sequence of Exophiala xenobiotica CBS118157.</title>
        <authorList>
            <consortium name="The Broad Institute Genomics Platform"/>
            <person name="Cuomo C."/>
            <person name="de Hoog S."/>
            <person name="Gorbushina A."/>
            <person name="Stielow B."/>
            <person name="Teixiera M."/>
            <person name="Abouelleil A."/>
            <person name="Chapman S.B."/>
            <person name="Priest M."/>
            <person name="Young S.K."/>
            <person name="Wortman J."/>
            <person name="Nusbaum C."/>
            <person name="Birren B."/>
        </authorList>
    </citation>
    <scope>NUCLEOTIDE SEQUENCE [LARGE SCALE GENOMIC DNA]</scope>
    <source>
        <strain evidence="3 4">CBS 118157</strain>
    </source>
</reference>
<gene>
    <name evidence="3" type="ORF">PV05_08730</name>
</gene>
<dbReference type="PRINTS" id="PR00081">
    <property type="entry name" value="GDHRDH"/>
</dbReference>
<dbReference type="AlphaFoldDB" id="A0A0D2CSY4"/>
<organism evidence="3 4">
    <name type="scientific">Exophiala xenobiotica</name>
    <dbReference type="NCBI Taxonomy" id="348802"/>
    <lineage>
        <taxon>Eukaryota</taxon>
        <taxon>Fungi</taxon>
        <taxon>Dikarya</taxon>
        <taxon>Ascomycota</taxon>
        <taxon>Pezizomycotina</taxon>
        <taxon>Eurotiomycetes</taxon>
        <taxon>Chaetothyriomycetidae</taxon>
        <taxon>Chaetothyriales</taxon>
        <taxon>Herpotrichiellaceae</taxon>
        <taxon>Exophiala</taxon>
    </lineage>
</organism>
<dbReference type="GeneID" id="25330638"/>
<dbReference type="EMBL" id="KN847321">
    <property type="protein sequence ID" value="KIW53137.1"/>
    <property type="molecule type" value="Genomic_DNA"/>
</dbReference>
<evidence type="ECO:0000313" key="3">
    <source>
        <dbReference type="EMBL" id="KIW53137.1"/>
    </source>
</evidence>
<protein>
    <submittedName>
        <fullName evidence="3">Uncharacterized protein</fullName>
    </submittedName>
</protein>
<dbReference type="Proteomes" id="UP000054342">
    <property type="component" value="Unassembled WGS sequence"/>
</dbReference>
<keyword evidence="2" id="KW-0560">Oxidoreductase</keyword>
<dbReference type="RefSeq" id="XP_013313721.1">
    <property type="nucleotide sequence ID" value="XM_013458267.1"/>
</dbReference>
<dbReference type="OrthoDB" id="542013at2759"/>
<dbReference type="SUPFAM" id="SSF51735">
    <property type="entry name" value="NAD(P)-binding Rossmann-fold domains"/>
    <property type="match status" value="1"/>
</dbReference>
<accession>A0A0D2CSY4</accession>
<evidence type="ECO:0000313" key="4">
    <source>
        <dbReference type="Proteomes" id="UP000054342"/>
    </source>
</evidence>
<sequence length="330" mass="36137">MTTLPGIVYNQLFVSLLSPNFDFTGKTFIVTGSNTGLGFEAARHLVRLRAERVILAVRSVEKGEQAKQRIEQSTDGGSILQVWELDLSSYESVKVFAVRCDKEVGRLDCVIENAAIGSHSYTAMEDNESVLTVNVVSTFLLGILLLPVLRRTAASTNTQTHLSFIVSDVHGMVSLSERHQPNIFSALNADKSPTGMRRRYGVTKLLGVLLTRELATRMGKPDVQGVIVNCVNPGFCVSDLSRHAPTWIRPLIGLLHLVLARSTEVGSRTHIFGAAGSEATHGQYMSNCRIERPSRFVLSDEGAKTQSRVYDELLEKLEAIQPGISQVVTG</sequence>
<dbReference type="HOGENOM" id="CLU_010194_44_4_1"/>
<dbReference type="InterPro" id="IPR002347">
    <property type="entry name" value="SDR_fam"/>
</dbReference>
<dbReference type="STRING" id="348802.A0A0D2CSY4"/>
<evidence type="ECO:0000256" key="2">
    <source>
        <dbReference type="ARBA" id="ARBA00023002"/>
    </source>
</evidence>
<name>A0A0D2CSY4_9EURO</name>
<dbReference type="Gene3D" id="3.40.50.720">
    <property type="entry name" value="NAD(P)-binding Rossmann-like Domain"/>
    <property type="match status" value="1"/>
</dbReference>
<dbReference type="GO" id="GO:0016491">
    <property type="term" value="F:oxidoreductase activity"/>
    <property type="evidence" value="ECO:0007669"/>
    <property type="project" value="UniProtKB-KW"/>
</dbReference>
<keyword evidence="4" id="KW-1185">Reference proteome</keyword>
<dbReference type="Pfam" id="PF00106">
    <property type="entry name" value="adh_short"/>
    <property type="match status" value="1"/>
</dbReference>
<dbReference type="PANTHER" id="PTHR43157:SF31">
    <property type="entry name" value="PHOSPHATIDYLINOSITOL-GLYCAN BIOSYNTHESIS CLASS F PROTEIN"/>
    <property type="match status" value="1"/>
</dbReference>
<evidence type="ECO:0000256" key="1">
    <source>
        <dbReference type="ARBA" id="ARBA00006484"/>
    </source>
</evidence>
<dbReference type="InterPro" id="IPR036291">
    <property type="entry name" value="NAD(P)-bd_dom_sf"/>
</dbReference>